<evidence type="ECO:0000313" key="10">
    <source>
        <dbReference type="Proteomes" id="UP001345219"/>
    </source>
</evidence>
<dbReference type="EMBL" id="JAXIOK010000014">
    <property type="protein sequence ID" value="KAK4755213.1"/>
    <property type="molecule type" value="Genomic_DNA"/>
</dbReference>
<keyword evidence="5 6" id="KW-0472">Membrane</keyword>
<keyword evidence="10" id="KW-1185">Reference proteome</keyword>
<dbReference type="Pfam" id="PF04893">
    <property type="entry name" value="Yip1"/>
    <property type="match status" value="1"/>
</dbReference>
<reference evidence="9 10" key="1">
    <citation type="journal article" date="2023" name="Hortic Res">
        <title>Pangenome of water caltrop reveals structural variations and asymmetric subgenome divergence after allopolyploidization.</title>
        <authorList>
            <person name="Zhang X."/>
            <person name="Chen Y."/>
            <person name="Wang L."/>
            <person name="Yuan Y."/>
            <person name="Fang M."/>
            <person name="Shi L."/>
            <person name="Lu R."/>
            <person name="Comes H.P."/>
            <person name="Ma Y."/>
            <person name="Chen Y."/>
            <person name="Huang G."/>
            <person name="Zhou Y."/>
            <person name="Zheng Z."/>
            <person name="Qiu Y."/>
        </authorList>
    </citation>
    <scope>NUCLEOTIDE SEQUENCE [LARGE SCALE GENOMIC DNA]</scope>
    <source>
        <tissue evidence="9">Roots</tissue>
    </source>
</reference>
<feature type="transmembrane region" description="Helical" evidence="6">
    <location>
        <begin position="227"/>
        <end position="244"/>
    </location>
</feature>
<evidence type="ECO:0000256" key="7">
    <source>
        <dbReference type="SAM" id="MobiDB-lite"/>
    </source>
</evidence>
<evidence type="ECO:0000256" key="4">
    <source>
        <dbReference type="ARBA" id="ARBA00022989"/>
    </source>
</evidence>
<dbReference type="InterPro" id="IPR006977">
    <property type="entry name" value="Yip1_dom"/>
</dbReference>
<keyword evidence="4 6" id="KW-1133">Transmembrane helix</keyword>
<evidence type="ECO:0000256" key="3">
    <source>
        <dbReference type="ARBA" id="ARBA00022692"/>
    </source>
</evidence>
<name>A0AAN7K0Z3_9MYRT</name>
<evidence type="ECO:0000313" key="9">
    <source>
        <dbReference type="EMBL" id="KAK4755213.1"/>
    </source>
</evidence>
<sequence length="245" mass="26216">MAKEFAIPPVQFPSGGSPTAGNVHQRRVATAPFQSPRSTSSSIPYMSFDIGAATTSSGIYGGPIGPYATASFEDEEPLLDELGIHLDQIWKKTKAILNPLRANPVIHRDSDLSGPIILYLSLCLFQLLAGKIQFGVILGWIVVSSIFLYIVFNMLAGRNGRLNLHTCTSIVGYCLLPLVILSAASLFLPPGSTGRLGAAGIFVLWATKACTGLMVALADGEEDHRGLIGYACLLIYTLFSLVVIF</sequence>
<feature type="transmembrane region" description="Helical" evidence="6">
    <location>
        <begin position="167"/>
        <end position="188"/>
    </location>
</feature>
<comment type="caution">
    <text evidence="9">The sequence shown here is derived from an EMBL/GenBank/DDBJ whole genome shotgun (WGS) entry which is preliminary data.</text>
</comment>
<comment type="similarity">
    <text evidence="2 6">Belongs to the YIP1 family.</text>
</comment>
<protein>
    <recommendedName>
        <fullName evidence="6">Protein YIP</fullName>
    </recommendedName>
</protein>
<feature type="transmembrane region" description="Helical" evidence="6">
    <location>
        <begin position="194"/>
        <end position="215"/>
    </location>
</feature>
<dbReference type="GO" id="GO:0005802">
    <property type="term" value="C:trans-Golgi network"/>
    <property type="evidence" value="ECO:0007669"/>
    <property type="project" value="TreeGrafter"/>
</dbReference>
<dbReference type="Proteomes" id="UP001345219">
    <property type="component" value="Chromosome 8"/>
</dbReference>
<proteinExistence type="inferred from homology"/>
<evidence type="ECO:0000259" key="8">
    <source>
        <dbReference type="Pfam" id="PF04893"/>
    </source>
</evidence>
<evidence type="ECO:0000256" key="2">
    <source>
        <dbReference type="ARBA" id="ARBA00010596"/>
    </source>
</evidence>
<dbReference type="AlphaFoldDB" id="A0AAN7K0Z3"/>
<keyword evidence="3 6" id="KW-0812">Transmembrane</keyword>
<evidence type="ECO:0000256" key="5">
    <source>
        <dbReference type="ARBA" id="ARBA00023136"/>
    </source>
</evidence>
<dbReference type="GO" id="GO:0000139">
    <property type="term" value="C:Golgi membrane"/>
    <property type="evidence" value="ECO:0007669"/>
    <property type="project" value="UniProtKB-SubCell"/>
</dbReference>
<dbReference type="PANTHER" id="PTHR21236">
    <property type="entry name" value="GOLGI MEMBRANE PROTEIN YIP1"/>
    <property type="match status" value="1"/>
</dbReference>
<comment type="caution">
    <text evidence="6">Lacks conserved residue(s) required for the propagation of feature annotation.</text>
</comment>
<dbReference type="GO" id="GO:0048280">
    <property type="term" value="P:vesicle fusion with Golgi apparatus"/>
    <property type="evidence" value="ECO:0007669"/>
    <property type="project" value="TreeGrafter"/>
</dbReference>
<accession>A0AAN7K0Z3</accession>
<dbReference type="InterPro" id="IPR045231">
    <property type="entry name" value="Yip1/4-like"/>
</dbReference>
<feature type="transmembrane region" description="Helical" evidence="6">
    <location>
        <begin position="135"/>
        <end position="155"/>
    </location>
</feature>
<comment type="subcellular location">
    <subcellularLocation>
        <location evidence="6">Golgi apparatus membrane</location>
        <topology evidence="6">Multi-pass membrane protein</topology>
    </subcellularLocation>
    <subcellularLocation>
        <location evidence="1">Membrane</location>
        <topology evidence="1">Multi-pass membrane protein</topology>
    </subcellularLocation>
</comment>
<evidence type="ECO:0000256" key="6">
    <source>
        <dbReference type="RuleBase" id="RU361264"/>
    </source>
</evidence>
<dbReference type="PANTHER" id="PTHR21236:SF28">
    <property type="entry name" value="PROTEIN YIP"/>
    <property type="match status" value="1"/>
</dbReference>
<organism evidence="9 10">
    <name type="scientific">Trapa incisa</name>
    <dbReference type="NCBI Taxonomy" id="236973"/>
    <lineage>
        <taxon>Eukaryota</taxon>
        <taxon>Viridiplantae</taxon>
        <taxon>Streptophyta</taxon>
        <taxon>Embryophyta</taxon>
        <taxon>Tracheophyta</taxon>
        <taxon>Spermatophyta</taxon>
        <taxon>Magnoliopsida</taxon>
        <taxon>eudicotyledons</taxon>
        <taxon>Gunneridae</taxon>
        <taxon>Pentapetalae</taxon>
        <taxon>rosids</taxon>
        <taxon>malvids</taxon>
        <taxon>Myrtales</taxon>
        <taxon>Lythraceae</taxon>
        <taxon>Trapa</taxon>
    </lineage>
</organism>
<dbReference type="GO" id="GO:0006888">
    <property type="term" value="P:endoplasmic reticulum to Golgi vesicle-mediated transport"/>
    <property type="evidence" value="ECO:0007669"/>
    <property type="project" value="InterPro"/>
</dbReference>
<feature type="region of interest" description="Disordered" evidence="7">
    <location>
        <begin position="1"/>
        <end position="22"/>
    </location>
</feature>
<gene>
    <name evidence="9" type="ORF">SAY87_008970</name>
</gene>
<evidence type="ECO:0000256" key="1">
    <source>
        <dbReference type="ARBA" id="ARBA00004141"/>
    </source>
</evidence>
<feature type="domain" description="Yip1" evidence="8">
    <location>
        <begin position="97"/>
        <end position="244"/>
    </location>
</feature>